<feature type="region of interest" description="Disordered" evidence="12">
    <location>
        <begin position="193"/>
        <end position="213"/>
    </location>
</feature>
<dbReference type="PANTHER" id="PTHR46107">
    <property type="entry name" value="DUMPY: SHORTER THAN WILD-TYPE"/>
    <property type="match status" value="1"/>
</dbReference>
<evidence type="ECO:0000256" key="3">
    <source>
        <dbReference type="ARBA" id="ARBA00022553"/>
    </source>
</evidence>
<dbReference type="Pfam" id="PF00085">
    <property type="entry name" value="Thioredoxin"/>
    <property type="match status" value="1"/>
</dbReference>
<evidence type="ECO:0000313" key="17">
    <source>
        <dbReference type="Proteomes" id="UP001476247"/>
    </source>
</evidence>
<dbReference type="EMBL" id="BAABUJ010000012">
    <property type="protein sequence ID" value="GAA5799237.1"/>
    <property type="molecule type" value="Genomic_DNA"/>
</dbReference>
<proteinExistence type="predicted"/>
<keyword evidence="5 14" id="KW-0732">Signal</keyword>
<dbReference type="PROSITE" id="PS00194">
    <property type="entry name" value="THIOREDOXIN_1"/>
    <property type="match status" value="1"/>
</dbReference>
<keyword evidence="6" id="KW-0256">Endoplasmic reticulum</keyword>
<name>A0ABP9XYW2_9FUNG</name>
<evidence type="ECO:0000313" key="16">
    <source>
        <dbReference type="EMBL" id="GAA5799237.1"/>
    </source>
</evidence>
<evidence type="ECO:0000256" key="4">
    <source>
        <dbReference type="ARBA" id="ARBA00022692"/>
    </source>
</evidence>
<evidence type="ECO:0000256" key="9">
    <source>
        <dbReference type="ARBA" id="ARBA00023136"/>
    </source>
</evidence>
<evidence type="ECO:0000256" key="10">
    <source>
        <dbReference type="ARBA" id="ARBA00023157"/>
    </source>
</evidence>
<accession>A0ABP9XYW2</accession>
<dbReference type="SUPFAM" id="SSF52833">
    <property type="entry name" value="Thioredoxin-like"/>
    <property type="match status" value="1"/>
</dbReference>
<evidence type="ECO:0000256" key="13">
    <source>
        <dbReference type="SAM" id="Phobius"/>
    </source>
</evidence>
<keyword evidence="7" id="KW-0249">Electron transport</keyword>
<dbReference type="InterPro" id="IPR036249">
    <property type="entry name" value="Thioredoxin-like_sf"/>
</dbReference>
<evidence type="ECO:0000256" key="12">
    <source>
        <dbReference type="SAM" id="MobiDB-lite"/>
    </source>
</evidence>
<keyword evidence="4 13" id="KW-0812">Transmembrane</keyword>
<gene>
    <name evidence="16" type="ORF">HPULCUR_004647</name>
</gene>
<dbReference type="Proteomes" id="UP001476247">
    <property type="component" value="Unassembled WGS sequence"/>
</dbReference>
<dbReference type="InterPro" id="IPR013766">
    <property type="entry name" value="Thioredoxin_domain"/>
</dbReference>
<keyword evidence="9 13" id="KW-0472">Membrane</keyword>
<sequence length="213" mass="23998">MKYLALFLTALFAVFTFGQAKVVELTDENFGDLILESDEWLIDFYADWCGYCTRLAPVFDAADRLLSMSTHKHTKMGVVNVETNPGLSARFFVSRLPTIVHIKDHQVRVLNPTQKENDIIAFVTEEQWRDVEPKSDLISPFSLFGKMVGFVGKTIKKFSGHSPWTLIGVLTGFLILAISLPVLMNNKTVAETDKKNKEVKASPASKRKSKRID</sequence>
<feature type="chain" id="PRO_5047517849" description="Thioredoxin domain-containing protein" evidence="14">
    <location>
        <begin position="21"/>
        <end position="213"/>
    </location>
</feature>
<evidence type="ECO:0000259" key="15">
    <source>
        <dbReference type="PROSITE" id="PS51352"/>
    </source>
</evidence>
<keyword evidence="17" id="KW-1185">Reference proteome</keyword>
<feature type="signal peptide" evidence="14">
    <location>
        <begin position="1"/>
        <end position="20"/>
    </location>
</feature>
<organism evidence="16 17">
    <name type="scientific">Helicostylum pulchrum</name>
    <dbReference type="NCBI Taxonomy" id="562976"/>
    <lineage>
        <taxon>Eukaryota</taxon>
        <taxon>Fungi</taxon>
        <taxon>Fungi incertae sedis</taxon>
        <taxon>Mucoromycota</taxon>
        <taxon>Mucoromycotina</taxon>
        <taxon>Mucoromycetes</taxon>
        <taxon>Mucorales</taxon>
        <taxon>Mucorineae</taxon>
        <taxon>Mucoraceae</taxon>
        <taxon>Helicostylum</taxon>
    </lineage>
</organism>
<evidence type="ECO:0000256" key="14">
    <source>
        <dbReference type="SAM" id="SignalP"/>
    </source>
</evidence>
<evidence type="ECO:0000256" key="8">
    <source>
        <dbReference type="ARBA" id="ARBA00022989"/>
    </source>
</evidence>
<comment type="subcellular location">
    <subcellularLocation>
        <location evidence="1">Endoplasmic reticulum membrane</location>
        <topology evidence="1">Single-pass type I membrane protein</topology>
    </subcellularLocation>
</comment>
<dbReference type="Gene3D" id="3.40.30.10">
    <property type="entry name" value="Glutaredoxin"/>
    <property type="match status" value="1"/>
</dbReference>
<evidence type="ECO:0000256" key="1">
    <source>
        <dbReference type="ARBA" id="ARBA00004115"/>
    </source>
</evidence>
<keyword evidence="2" id="KW-0813">Transport</keyword>
<evidence type="ECO:0000256" key="7">
    <source>
        <dbReference type="ARBA" id="ARBA00022982"/>
    </source>
</evidence>
<keyword evidence="3" id="KW-0597">Phosphoprotein</keyword>
<feature type="domain" description="Thioredoxin" evidence="15">
    <location>
        <begin position="6"/>
        <end position="128"/>
    </location>
</feature>
<protein>
    <recommendedName>
        <fullName evidence="15">Thioredoxin domain-containing protein</fullName>
    </recommendedName>
</protein>
<dbReference type="PANTHER" id="PTHR46107:SF3">
    <property type="entry name" value="THIOREDOXIN DOMAIN-CONTAINING PROTEIN"/>
    <property type="match status" value="1"/>
</dbReference>
<evidence type="ECO:0000256" key="2">
    <source>
        <dbReference type="ARBA" id="ARBA00022448"/>
    </source>
</evidence>
<evidence type="ECO:0000256" key="5">
    <source>
        <dbReference type="ARBA" id="ARBA00022729"/>
    </source>
</evidence>
<dbReference type="InterPro" id="IPR017937">
    <property type="entry name" value="Thioredoxin_CS"/>
</dbReference>
<dbReference type="InterPro" id="IPR052454">
    <property type="entry name" value="TMX_domain-containing"/>
</dbReference>
<comment type="caution">
    <text evidence="16">The sequence shown here is derived from an EMBL/GenBank/DDBJ whole genome shotgun (WGS) entry which is preliminary data.</text>
</comment>
<dbReference type="PROSITE" id="PS51352">
    <property type="entry name" value="THIOREDOXIN_2"/>
    <property type="match status" value="1"/>
</dbReference>
<keyword evidence="8 13" id="KW-1133">Transmembrane helix</keyword>
<feature type="transmembrane region" description="Helical" evidence="13">
    <location>
        <begin position="164"/>
        <end position="184"/>
    </location>
</feature>
<reference evidence="16 17" key="1">
    <citation type="submission" date="2024-04" db="EMBL/GenBank/DDBJ databases">
        <title>genome sequences of Mucor flavus KT1a and Helicostylum pulchrum KT1b strains isolation_sourced from the surface of a dry-aged beef.</title>
        <authorList>
            <person name="Toyotome T."/>
            <person name="Hosono M."/>
            <person name="Torimaru M."/>
            <person name="Fukuda K."/>
            <person name="Mikami N."/>
        </authorList>
    </citation>
    <scope>NUCLEOTIDE SEQUENCE [LARGE SCALE GENOMIC DNA]</scope>
    <source>
        <strain evidence="16 17">KT1b</strain>
    </source>
</reference>
<evidence type="ECO:0000256" key="11">
    <source>
        <dbReference type="ARBA" id="ARBA00023284"/>
    </source>
</evidence>
<keyword evidence="10" id="KW-1015">Disulfide bond</keyword>
<evidence type="ECO:0000256" key="6">
    <source>
        <dbReference type="ARBA" id="ARBA00022824"/>
    </source>
</evidence>
<keyword evidence="11" id="KW-0676">Redox-active center</keyword>